<evidence type="ECO:0000256" key="2">
    <source>
        <dbReference type="SAM" id="MobiDB-lite"/>
    </source>
</evidence>
<keyword evidence="3" id="KW-0472">Membrane</keyword>
<dbReference type="Pfam" id="PF03816">
    <property type="entry name" value="LytR_cpsA_psr"/>
    <property type="match status" value="1"/>
</dbReference>
<dbReference type="NCBIfam" id="TIGR00350">
    <property type="entry name" value="lytR_cpsA_psr"/>
    <property type="match status" value="1"/>
</dbReference>
<keyword evidence="3" id="KW-0812">Transmembrane</keyword>
<feature type="region of interest" description="Disordered" evidence="2">
    <location>
        <begin position="1"/>
        <end position="29"/>
    </location>
</feature>
<evidence type="ECO:0000259" key="4">
    <source>
        <dbReference type="Pfam" id="PF03816"/>
    </source>
</evidence>
<proteinExistence type="inferred from homology"/>
<dbReference type="Gene3D" id="3.40.630.190">
    <property type="entry name" value="LCP protein"/>
    <property type="match status" value="1"/>
</dbReference>
<dbReference type="InterPro" id="IPR004474">
    <property type="entry name" value="LytR_CpsA_psr"/>
</dbReference>
<dbReference type="OrthoDB" id="27330at2"/>
<evidence type="ECO:0000256" key="1">
    <source>
        <dbReference type="ARBA" id="ARBA00006068"/>
    </source>
</evidence>
<dbReference type="EMBL" id="FOMT01000001">
    <property type="protein sequence ID" value="SFD58603.1"/>
    <property type="molecule type" value="Genomic_DNA"/>
</dbReference>
<feature type="transmembrane region" description="Helical" evidence="3">
    <location>
        <begin position="33"/>
        <end position="55"/>
    </location>
</feature>
<keyword evidence="6" id="KW-1185">Reference proteome</keyword>
<dbReference type="Proteomes" id="UP000198855">
    <property type="component" value="Unassembled WGS sequence"/>
</dbReference>
<evidence type="ECO:0000256" key="3">
    <source>
        <dbReference type="SAM" id="Phobius"/>
    </source>
</evidence>
<reference evidence="6" key="1">
    <citation type="submission" date="2016-10" db="EMBL/GenBank/DDBJ databases">
        <authorList>
            <person name="Varghese N."/>
            <person name="Submissions S."/>
        </authorList>
    </citation>
    <scope>NUCLEOTIDE SEQUENCE [LARGE SCALE GENOMIC DNA]</scope>
    <source>
        <strain evidence="6">CGMCC 1.10784</strain>
    </source>
</reference>
<gene>
    <name evidence="5" type="ORF">SAMN05216378_0538</name>
</gene>
<dbReference type="PANTHER" id="PTHR33392">
    <property type="entry name" value="POLYISOPRENYL-TEICHOIC ACID--PEPTIDOGLYCAN TEICHOIC ACID TRANSFERASE TAGU"/>
    <property type="match status" value="1"/>
</dbReference>
<organism evidence="5 6">
    <name type="scientific">Paenibacillus catalpae</name>
    <dbReference type="NCBI Taxonomy" id="1045775"/>
    <lineage>
        <taxon>Bacteria</taxon>
        <taxon>Bacillati</taxon>
        <taxon>Bacillota</taxon>
        <taxon>Bacilli</taxon>
        <taxon>Bacillales</taxon>
        <taxon>Paenibacillaceae</taxon>
        <taxon>Paenibacillus</taxon>
    </lineage>
</organism>
<accession>A0A1I1TQ08</accession>
<feature type="domain" description="Cell envelope-related transcriptional attenuator" evidence="4">
    <location>
        <begin position="105"/>
        <end position="276"/>
    </location>
</feature>
<sequence>MTQGSAALPPRGANAKTAPRSPKPPKPPKKRRVLLKVVLLLLLAVTLLIAAYVGFLATKANKAINESSTVSNNDVKIPTAESVKKKAVGMVLLGLDTRAKGGGMNTDVMMVAVFNPNSKSATVISIPRDTLLQLEGYGERKANANYATFFSQARSDKGMDKEAAEEDAKRAIRDMLGKYFGVDLKYTAVVNFKGFEDVVDALGGIEVDVDMDMKYVDSYDGTNIDLKKGFQKLNGDQALDFVRYRKSNDGRNMSSDFDRNKRESEVVAKIVDKMKSLNGIAKMGEVIDAVGDNMEIDMPPKEIQNLMKTYFGISSTDVQFIPLEGVWKSPYVYLDEAKLSEARAALQAKMAE</sequence>
<dbReference type="PANTHER" id="PTHR33392:SF6">
    <property type="entry name" value="POLYISOPRENYL-TEICHOIC ACID--PEPTIDOGLYCAN TEICHOIC ACID TRANSFERASE TAGU"/>
    <property type="match status" value="1"/>
</dbReference>
<dbReference type="STRING" id="1045775.SAMN05216378_0538"/>
<comment type="similarity">
    <text evidence="1">Belongs to the LytR/CpsA/Psr (LCP) family.</text>
</comment>
<evidence type="ECO:0000313" key="5">
    <source>
        <dbReference type="EMBL" id="SFD58603.1"/>
    </source>
</evidence>
<evidence type="ECO:0000313" key="6">
    <source>
        <dbReference type="Proteomes" id="UP000198855"/>
    </source>
</evidence>
<protein>
    <submittedName>
        <fullName evidence="5">Transcriptional attenuator, LytR family</fullName>
    </submittedName>
</protein>
<name>A0A1I1TQ08_9BACL</name>
<dbReference type="InterPro" id="IPR050922">
    <property type="entry name" value="LytR/CpsA/Psr_CW_biosynth"/>
</dbReference>
<keyword evidence="3" id="KW-1133">Transmembrane helix</keyword>
<dbReference type="AlphaFoldDB" id="A0A1I1TQ08"/>